<dbReference type="Proteomes" id="UP001162164">
    <property type="component" value="Unassembled WGS sequence"/>
</dbReference>
<organism evidence="2 3">
    <name type="scientific">Molorchus minor</name>
    <dbReference type="NCBI Taxonomy" id="1323400"/>
    <lineage>
        <taxon>Eukaryota</taxon>
        <taxon>Metazoa</taxon>
        <taxon>Ecdysozoa</taxon>
        <taxon>Arthropoda</taxon>
        <taxon>Hexapoda</taxon>
        <taxon>Insecta</taxon>
        <taxon>Pterygota</taxon>
        <taxon>Neoptera</taxon>
        <taxon>Endopterygota</taxon>
        <taxon>Coleoptera</taxon>
        <taxon>Polyphaga</taxon>
        <taxon>Cucujiformia</taxon>
        <taxon>Chrysomeloidea</taxon>
        <taxon>Cerambycidae</taxon>
        <taxon>Lamiinae</taxon>
        <taxon>Monochamini</taxon>
        <taxon>Molorchus</taxon>
    </lineage>
</organism>
<proteinExistence type="predicted"/>
<name>A0ABQ9K7Z3_9CUCU</name>
<reference evidence="2" key="1">
    <citation type="journal article" date="2023" name="Insect Mol. Biol.">
        <title>Genome sequencing provides insights into the evolution of gene families encoding plant cell wall-degrading enzymes in longhorned beetles.</title>
        <authorList>
            <person name="Shin N.R."/>
            <person name="Okamura Y."/>
            <person name="Kirsch R."/>
            <person name="Pauchet Y."/>
        </authorList>
    </citation>
    <scope>NUCLEOTIDE SEQUENCE</scope>
    <source>
        <strain evidence="2">MMC_N1</strain>
    </source>
</reference>
<evidence type="ECO:0000259" key="1">
    <source>
        <dbReference type="Pfam" id="PF05422"/>
    </source>
</evidence>
<protein>
    <recommendedName>
        <fullName evidence="1">Sin1 N-terminal domain-containing protein</fullName>
    </recommendedName>
</protein>
<sequence length="149" mass="17498">MALYDNKHWLLSHIRNSFISTDDTGMCELVMVGEGKQVKEHLGNMESYPEPEESDDDEDDFESYDFQMDMDFGIRERSNTAAQLEKLDQMKRKASKMKHVKWETNKEVNNLDELFVKKDVNQLPKKPKQKSMLSVLLENFSNQPKKSLY</sequence>
<keyword evidence="3" id="KW-1185">Reference proteome</keyword>
<dbReference type="Pfam" id="PF05422">
    <property type="entry name" value="SIN1"/>
    <property type="match status" value="1"/>
</dbReference>
<evidence type="ECO:0000313" key="3">
    <source>
        <dbReference type="Proteomes" id="UP001162164"/>
    </source>
</evidence>
<feature type="domain" description="Sin1 N-terminal" evidence="1">
    <location>
        <begin position="44"/>
        <end position="120"/>
    </location>
</feature>
<dbReference type="EMBL" id="JAPWTJ010000010">
    <property type="protein sequence ID" value="KAJ8985640.1"/>
    <property type="molecule type" value="Genomic_DNA"/>
</dbReference>
<dbReference type="InterPro" id="IPR032679">
    <property type="entry name" value="Sin1_N"/>
</dbReference>
<comment type="caution">
    <text evidence="2">The sequence shown here is derived from an EMBL/GenBank/DDBJ whole genome shotgun (WGS) entry which is preliminary data.</text>
</comment>
<evidence type="ECO:0000313" key="2">
    <source>
        <dbReference type="EMBL" id="KAJ8985640.1"/>
    </source>
</evidence>
<accession>A0ABQ9K7Z3</accession>
<gene>
    <name evidence="2" type="ORF">NQ317_015136</name>
</gene>